<dbReference type="InterPro" id="IPR005835">
    <property type="entry name" value="NTP_transferase_dom"/>
</dbReference>
<evidence type="ECO:0000256" key="2">
    <source>
        <dbReference type="ARBA" id="ARBA00022695"/>
    </source>
</evidence>
<comment type="caution">
    <text evidence="4">The sequence shown here is derived from an EMBL/GenBank/DDBJ whole genome shotgun (WGS) entry which is preliminary data.</text>
</comment>
<evidence type="ECO:0000313" key="5">
    <source>
        <dbReference type="Proteomes" id="UP001161409"/>
    </source>
</evidence>
<evidence type="ECO:0000256" key="1">
    <source>
        <dbReference type="ARBA" id="ARBA00022679"/>
    </source>
</evidence>
<dbReference type="InterPro" id="IPR029044">
    <property type="entry name" value="Nucleotide-diphossugar_trans"/>
</dbReference>
<dbReference type="GO" id="GO:0016779">
    <property type="term" value="F:nucleotidyltransferase activity"/>
    <property type="evidence" value="ECO:0007669"/>
    <property type="project" value="UniProtKB-KW"/>
</dbReference>
<dbReference type="SUPFAM" id="SSF53448">
    <property type="entry name" value="Nucleotide-diphospho-sugar transferases"/>
    <property type="match status" value="1"/>
</dbReference>
<dbReference type="Proteomes" id="UP001161409">
    <property type="component" value="Unassembled WGS sequence"/>
</dbReference>
<sequence>MSSGSGKIDKAMILAAGLGSRLRPLTDTVPKPMVPVAGRPLIDYAFDLVRGAGIGSVVVNVHHLAEQVERHVQTITDLEVTLSDERGALLETGGGVRKVLPCFEGRPFAVLNSDVIIRDGRNGSLKQLMDRWDPDQMDALLLMQATVTLGDYTGLGDFEMDGLGRLTRREERTVTPFMFAGVQILTPDLFEGITEEAFSLNRIYDKAAENGRLYGLTHSGQWLHVGTPDAVEQANRIIAGS</sequence>
<dbReference type="PANTHER" id="PTHR43584:SF8">
    <property type="entry name" value="N-ACETYLMURAMATE ALPHA-1-PHOSPHATE URIDYLYLTRANSFERASE"/>
    <property type="match status" value="1"/>
</dbReference>
<dbReference type="InterPro" id="IPR050065">
    <property type="entry name" value="GlmU-like"/>
</dbReference>
<keyword evidence="2 4" id="KW-0548">Nucleotidyltransferase</keyword>
<keyword evidence="5" id="KW-1185">Reference proteome</keyword>
<protein>
    <submittedName>
        <fullName evidence="4">Mannose-1-phosphate guanylyltransferase</fullName>
    </submittedName>
</protein>
<gene>
    <name evidence="4" type="ORF">GCM10007924_00890</name>
</gene>
<dbReference type="EMBL" id="BSNF01000001">
    <property type="protein sequence ID" value="GLQ04868.1"/>
    <property type="molecule type" value="Genomic_DNA"/>
</dbReference>
<dbReference type="Gene3D" id="3.90.550.10">
    <property type="entry name" value="Spore Coat Polysaccharide Biosynthesis Protein SpsA, Chain A"/>
    <property type="match status" value="1"/>
</dbReference>
<dbReference type="Pfam" id="PF00483">
    <property type="entry name" value="NTP_transferase"/>
    <property type="match status" value="1"/>
</dbReference>
<feature type="domain" description="Nucleotidyl transferase" evidence="3">
    <location>
        <begin position="10"/>
        <end position="238"/>
    </location>
</feature>
<reference evidence="4" key="2">
    <citation type="submission" date="2023-01" db="EMBL/GenBank/DDBJ databases">
        <title>Draft genome sequence of Sneathiella chinensis strain NBRC 103408.</title>
        <authorList>
            <person name="Sun Q."/>
            <person name="Mori K."/>
        </authorList>
    </citation>
    <scope>NUCLEOTIDE SEQUENCE</scope>
    <source>
        <strain evidence="4">NBRC 103408</strain>
    </source>
</reference>
<evidence type="ECO:0000259" key="3">
    <source>
        <dbReference type="Pfam" id="PF00483"/>
    </source>
</evidence>
<dbReference type="CDD" id="cd06422">
    <property type="entry name" value="NTP_transferase_like_1"/>
    <property type="match status" value="1"/>
</dbReference>
<dbReference type="PANTHER" id="PTHR43584">
    <property type="entry name" value="NUCLEOTIDYL TRANSFERASE"/>
    <property type="match status" value="1"/>
</dbReference>
<name>A0ABQ5TZ80_9PROT</name>
<evidence type="ECO:0000313" key="4">
    <source>
        <dbReference type="EMBL" id="GLQ04868.1"/>
    </source>
</evidence>
<dbReference type="RefSeq" id="WP_169558911.1">
    <property type="nucleotide sequence ID" value="NZ_BSNF01000001.1"/>
</dbReference>
<reference evidence="4" key="1">
    <citation type="journal article" date="2014" name="Int. J. Syst. Evol. Microbiol.">
        <title>Complete genome of a new Firmicutes species belonging to the dominant human colonic microbiota ('Ruminococcus bicirculans') reveals two chromosomes and a selective capacity to utilize plant glucans.</title>
        <authorList>
            <consortium name="NISC Comparative Sequencing Program"/>
            <person name="Wegmann U."/>
            <person name="Louis P."/>
            <person name="Goesmann A."/>
            <person name="Henrissat B."/>
            <person name="Duncan S.H."/>
            <person name="Flint H.J."/>
        </authorList>
    </citation>
    <scope>NUCLEOTIDE SEQUENCE</scope>
    <source>
        <strain evidence="4">NBRC 103408</strain>
    </source>
</reference>
<proteinExistence type="predicted"/>
<keyword evidence="1" id="KW-0808">Transferase</keyword>
<organism evidence="4 5">
    <name type="scientific">Sneathiella chinensis</name>
    <dbReference type="NCBI Taxonomy" id="349750"/>
    <lineage>
        <taxon>Bacteria</taxon>
        <taxon>Pseudomonadati</taxon>
        <taxon>Pseudomonadota</taxon>
        <taxon>Alphaproteobacteria</taxon>
        <taxon>Sneathiellales</taxon>
        <taxon>Sneathiellaceae</taxon>
        <taxon>Sneathiella</taxon>
    </lineage>
</organism>
<accession>A0ABQ5TZ80</accession>